<gene>
    <name evidence="3" type="ORF">SEMRO_1061_G236800.1</name>
</gene>
<comment type="caution">
    <text evidence="3">The sequence shown here is derived from an EMBL/GenBank/DDBJ whole genome shotgun (WGS) entry which is preliminary data.</text>
</comment>
<name>A0A9N8HRB8_9STRA</name>
<dbReference type="Proteomes" id="UP001153069">
    <property type="component" value="Unassembled WGS sequence"/>
</dbReference>
<sequence>MKPAAWNVFAALLLVGDVSSQPRGGITNGRVGGLRQLQGMPMSMTGMAAAMTGMGGDMGMGGVQASSFEDIEVDSEEEVEADEFEGVLEEAQGAPANATMPSTNMTDVVPELVVLSAEGDEEESKEDDELIPVAVDNDDYMDQDPENDD</sequence>
<organism evidence="3 4">
    <name type="scientific">Seminavis robusta</name>
    <dbReference type="NCBI Taxonomy" id="568900"/>
    <lineage>
        <taxon>Eukaryota</taxon>
        <taxon>Sar</taxon>
        <taxon>Stramenopiles</taxon>
        <taxon>Ochrophyta</taxon>
        <taxon>Bacillariophyta</taxon>
        <taxon>Bacillariophyceae</taxon>
        <taxon>Bacillariophycidae</taxon>
        <taxon>Naviculales</taxon>
        <taxon>Naviculaceae</taxon>
        <taxon>Seminavis</taxon>
    </lineage>
</organism>
<feature type="compositionally biased region" description="Acidic residues" evidence="1">
    <location>
        <begin position="118"/>
        <end position="149"/>
    </location>
</feature>
<evidence type="ECO:0000313" key="4">
    <source>
        <dbReference type="Proteomes" id="UP001153069"/>
    </source>
</evidence>
<feature type="chain" id="PRO_5040119641" evidence="2">
    <location>
        <begin position="21"/>
        <end position="149"/>
    </location>
</feature>
<protein>
    <submittedName>
        <fullName evidence="3">Uncharacterized protein</fullName>
    </submittedName>
</protein>
<evidence type="ECO:0000313" key="3">
    <source>
        <dbReference type="EMBL" id="CAB9519958.1"/>
    </source>
</evidence>
<feature type="region of interest" description="Disordered" evidence="1">
    <location>
        <begin position="114"/>
        <end position="149"/>
    </location>
</feature>
<dbReference type="AlphaFoldDB" id="A0A9N8HRB8"/>
<dbReference type="EMBL" id="CAICTM010001059">
    <property type="protein sequence ID" value="CAB9519958.1"/>
    <property type="molecule type" value="Genomic_DNA"/>
</dbReference>
<evidence type="ECO:0000256" key="1">
    <source>
        <dbReference type="SAM" id="MobiDB-lite"/>
    </source>
</evidence>
<evidence type="ECO:0000256" key="2">
    <source>
        <dbReference type="SAM" id="SignalP"/>
    </source>
</evidence>
<keyword evidence="4" id="KW-1185">Reference proteome</keyword>
<proteinExistence type="predicted"/>
<feature type="signal peptide" evidence="2">
    <location>
        <begin position="1"/>
        <end position="20"/>
    </location>
</feature>
<accession>A0A9N8HRB8</accession>
<reference evidence="3" key="1">
    <citation type="submission" date="2020-06" db="EMBL/GenBank/DDBJ databases">
        <authorList>
            <consortium name="Plant Systems Biology data submission"/>
        </authorList>
    </citation>
    <scope>NUCLEOTIDE SEQUENCE</scope>
    <source>
        <strain evidence="3">D6</strain>
    </source>
</reference>
<keyword evidence="2" id="KW-0732">Signal</keyword>